<sequence length="280" mass="30709">MAPPTYADLGKAAKDLFSKGFNFGFHKVEVKTKTDNGVKFTTKGSHSKETDRLSGELNTEYKYDEYGLTFKETWTTENKLSTEVTVEDQLAKGLKLTFDTSFEPQTSKKSGVVKMGYKNDHLNLTSDCNFDFAGPTINAALVLAYNNFLAGYQMAFDTSKSKLSKNNFALGYSADDFTLNANVNDLQEFQSSIFHKVNRDLDLGIQMSWTQGTNATSLGLAGKYTLDKDSSISAKVNNKGQVGLGYSQNIRSGVKLTLSTMLEGLSAGGRQIGMGLEFDL</sequence>
<keyword evidence="7" id="KW-0406">Ion transport</keyword>
<evidence type="ECO:0000256" key="9">
    <source>
        <dbReference type="ARBA" id="ARBA00023128"/>
    </source>
</evidence>
<dbReference type="PANTHER" id="PTHR11743:SF70">
    <property type="entry name" value="GH26960P-RELATED"/>
    <property type="match status" value="1"/>
</dbReference>
<dbReference type="GO" id="GO:0046930">
    <property type="term" value="C:pore complex"/>
    <property type="evidence" value="ECO:0007669"/>
    <property type="project" value="UniProtKB-KW"/>
</dbReference>
<evidence type="ECO:0000256" key="3">
    <source>
        <dbReference type="ARBA" id="ARBA00022448"/>
    </source>
</evidence>
<keyword evidence="5" id="KW-0812">Transmembrane</keyword>
<evidence type="ECO:0000256" key="5">
    <source>
        <dbReference type="ARBA" id="ARBA00022692"/>
    </source>
</evidence>
<keyword evidence="3" id="KW-0813">Transport</keyword>
<dbReference type="Proteomes" id="UP000828390">
    <property type="component" value="Unassembled WGS sequence"/>
</dbReference>
<evidence type="ECO:0000256" key="8">
    <source>
        <dbReference type="ARBA" id="ARBA00023114"/>
    </source>
</evidence>
<keyword evidence="12" id="KW-1185">Reference proteome</keyword>
<dbReference type="Gene3D" id="2.40.160.10">
    <property type="entry name" value="Porin"/>
    <property type="match status" value="1"/>
</dbReference>
<dbReference type="FunFam" id="2.40.160.10:FF:000001">
    <property type="entry name" value="Voltage-dependent anion-selective channel protein 2"/>
    <property type="match status" value="1"/>
</dbReference>
<protein>
    <recommendedName>
        <fullName evidence="13">Voltage-dependent anion-selective channel protein 2</fullName>
    </recommendedName>
</protein>
<dbReference type="InterPro" id="IPR027246">
    <property type="entry name" value="Porin_Euk/Tom40"/>
</dbReference>
<dbReference type="InterPro" id="IPR023614">
    <property type="entry name" value="Porin_dom_sf"/>
</dbReference>
<dbReference type="PANTHER" id="PTHR11743">
    <property type="entry name" value="VOLTAGE-DEPENDENT ANION-SELECTIVE CHANNEL"/>
    <property type="match status" value="1"/>
</dbReference>
<keyword evidence="10" id="KW-0472">Membrane</keyword>
<dbReference type="PRINTS" id="PR00185">
    <property type="entry name" value="EUKARYTPORIN"/>
</dbReference>
<evidence type="ECO:0000256" key="2">
    <source>
        <dbReference type="ARBA" id="ARBA00007780"/>
    </source>
</evidence>
<proteinExistence type="inferred from homology"/>
<keyword evidence="8" id="KW-0626">Porin</keyword>
<dbReference type="CDD" id="cd07306">
    <property type="entry name" value="Porin3_VDAC"/>
    <property type="match status" value="1"/>
</dbReference>
<keyword evidence="9" id="KW-0496">Mitochondrion</keyword>
<gene>
    <name evidence="11" type="ORF">DPMN_181893</name>
</gene>
<comment type="caution">
    <text evidence="11">The sequence shown here is derived from an EMBL/GenBank/DDBJ whole genome shotgun (WGS) entry which is preliminary data.</text>
</comment>
<accession>A0A9D4DEK2</accession>
<evidence type="ECO:0008006" key="13">
    <source>
        <dbReference type="Google" id="ProtNLM"/>
    </source>
</evidence>
<reference evidence="11" key="1">
    <citation type="journal article" date="2019" name="bioRxiv">
        <title>The Genome of the Zebra Mussel, Dreissena polymorpha: A Resource for Invasive Species Research.</title>
        <authorList>
            <person name="McCartney M.A."/>
            <person name="Auch B."/>
            <person name="Kono T."/>
            <person name="Mallez S."/>
            <person name="Zhang Y."/>
            <person name="Obille A."/>
            <person name="Becker A."/>
            <person name="Abrahante J.E."/>
            <person name="Garbe J."/>
            <person name="Badalamenti J.P."/>
            <person name="Herman A."/>
            <person name="Mangelson H."/>
            <person name="Liachko I."/>
            <person name="Sullivan S."/>
            <person name="Sone E.D."/>
            <person name="Koren S."/>
            <person name="Silverstein K.A.T."/>
            <person name="Beckman K.B."/>
            <person name="Gohl D.M."/>
        </authorList>
    </citation>
    <scope>NUCLEOTIDE SEQUENCE</scope>
    <source>
        <strain evidence="11">Duluth1</strain>
        <tissue evidence="11">Whole animal</tissue>
    </source>
</reference>
<evidence type="ECO:0000256" key="4">
    <source>
        <dbReference type="ARBA" id="ARBA00022452"/>
    </source>
</evidence>
<name>A0A9D4DEK2_DREPO</name>
<dbReference type="GO" id="GO:0008308">
    <property type="term" value="F:voltage-gated monoatomic anion channel activity"/>
    <property type="evidence" value="ECO:0007669"/>
    <property type="project" value="InterPro"/>
</dbReference>
<evidence type="ECO:0000256" key="1">
    <source>
        <dbReference type="ARBA" id="ARBA00004294"/>
    </source>
</evidence>
<dbReference type="EMBL" id="JAIWYP010000010">
    <property type="protein sequence ID" value="KAH3747466.1"/>
    <property type="molecule type" value="Genomic_DNA"/>
</dbReference>
<dbReference type="InterPro" id="IPR001925">
    <property type="entry name" value="Porin_Euk"/>
</dbReference>
<reference evidence="11" key="2">
    <citation type="submission" date="2020-11" db="EMBL/GenBank/DDBJ databases">
        <authorList>
            <person name="McCartney M.A."/>
            <person name="Auch B."/>
            <person name="Kono T."/>
            <person name="Mallez S."/>
            <person name="Becker A."/>
            <person name="Gohl D.M."/>
            <person name="Silverstein K.A.T."/>
            <person name="Koren S."/>
            <person name="Bechman K.B."/>
            <person name="Herman A."/>
            <person name="Abrahante J.E."/>
            <person name="Garbe J."/>
        </authorList>
    </citation>
    <scope>NUCLEOTIDE SEQUENCE</scope>
    <source>
        <strain evidence="11">Duluth1</strain>
        <tissue evidence="11">Whole animal</tissue>
    </source>
</reference>
<comment type="subcellular location">
    <subcellularLocation>
        <location evidence="1">Mitochondrion outer membrane</location>
    </subcellularLocation>
</comment>
<dbReference type="OrthoDB" id="7827681at2759"/>
<dbReference type="GO" id="GO:0015288">
    <property type="term" value="F:porin activity"/>
    <property type="evidence" value="ECO:0007669"/>
    <property type="project" value="UniProtKB-KW"/>
</dbReference>
<evidence type="ECO:0000256" key="7">
    <source>
        <dbReference type="ARBA" id="ARBA00023065"/>
    </source>
</evidence>
<dbReference type="AlphaFoldDB" id="A0A9D4DEK2"/>
<evidence type="ECO:0000313" key="11">
    <source>
        <dbReference type="EMBL" id="KAH3747466.1"/>
    </source>
</evidence>
<evidence type="ECO:0000256" key="6">
    <source>
        <dbReference type="ARBA" id="ARBA00022787"/>
    </source>
</evidence>
<evidence type="ECO:0000313" key="12">
    <source>
        <dbReference type="Proteomes" id="UP000828390"/>
    </source>
</evidence>
<evidence type="ECO:0000256" key="10">
    <source>
        <dbReference type="ARBA" id="ARBA00023136"/>
    </source>
</evidence>
<keyword evidence="4" id="KW-1134">Transmembrane beta strand</keyword>
<organism evidence="11 12">
    <name type="scientific">Dreissena polymorpha</name>
    <name type="common">Zebra mussel</name>
    <name type="synonym">Mytilus polymorpha</name>
    <dbReference type="NCBI Taxonomy" id="45954"/>
    <lineage>
        <taxon>Eukaryota</taxon>
        <taxon>Metazoa</taxon>
        <taxon>Spiralia</taxon>
        <taxon>Lophotrochozoa</taxon>
        <taxon>Mollusca</taxon>
        <taxon>Bivalvia</taxon>
        <taxon>Autobranchia</taxon>
        <taxon>Heteroconchia</taxon>
        <taxon>Euheterodonta</taxon>
        <taxon>Imparidentia</taxon>
        <taxon>Neoheterodontei</taxon>
        <taxon>Myida</taxon>
        <taxon>Dreissenoidea</taxon>
        <taxon>Dreissenidae</taxon>
        <taxon>Dreissena</taxon>
    </lineage>
</organism>
<comment type="similarity">
    <text evidence="2">Belongs to the eukaryotic mitochondrial porin family.</text>
</comment>
<keyword evidence="6" id="KW-1000">Mitochondrion outer membrane</keyword>
<dbReference type="Pfam" id="PF01459">
    <property type="entry name" value="Porin_3"/>
    <property type="match status" value="1"/>
</dbReference>
<dbReference type="GO" id="GO:0005741">
    <property type="term" value="C:mitochondrial outer membrane"/>
    <property type="evidence" value="ECO:0007669"/>
    <property type="project" value="UniProtKB-SubCell"/>
</dbReference>